<evidence type="ECO:0000313" key="4">
    <source>
        <dbReference type="EMBL" id="GAB09721.1"/>
    </source>
</evidence>
<feature type="domain" description="Mce/MlaD" evidence="2">
    <location>
        <begin position="41"/>
        <end position="116"/>
    </location>
</feature>
<dbReference type="InterPro" id="IPR005693">
    <property type="entry name" value="Mce"/>
</dbReference>
<dbReference type="InterPro" id="IPR024516">
    <property type="entry name" value="Mce_C"/>
</dbReference>
<dbReference type="AlphaFoldDB" id="G7H1J6"/>
<dbReference type="STRING" id="1073574.GOARA_045_00750"/>
<accession>G7H1J6</accession>
<name>G7H1J6_9ACTN</name>
<reference evidence="4 5" key="1">
    <citation type="submission" date="2011-11" db="EMBL/GenBank/DDBJ databases">
        <title>Whole genome shotgun sequence of Gordonia araii NBRC 100433.</title>
        <authorList>
            <person name="Yoshida Y."/>
            <person name="Hosoyama A."/>
            <person name="Tsuchikane K."/>
            <person name="Katsumata H."/>
            <person name="Yamazaki S."/>
            <person name="Fujita N."/>
        </authorList>
    </citation>
    <scope>NUCLEOTIDE SEQUENCE [LARGE SCALE GENOMIC DNA]</scope>
    <source>
        <strain evidence="4 5">NBRC 100433</strain>
    </source>
</reference>
<protein>
    <submittedName>
        <fullName evidence="4">Mce family protein</fullName>
    </submittedName>
</protein>
<comment type="caution">
    <text evidence="4">The sequence shown here is derived from an EMBL/GenBank/DDBJ whole genome shotgun (WGS) entry which is preliminary data.</text>
</comment>
<gene>
    <name evidence="4" type="primary">mceB</name>
    <name evidence="4" type="ORF">GOARA_045_00750</name>
</gene>
<dbReference type="Proteomes" id="UP000035088">
    <property type="component" value="Unassembled WGS sequence"/>
</dbReference>
<dbReference type="GO" id="GO:0051701">
    <property type="term" value="P:biological process involved in interaction with host"/>
    <property type="evidence" value="ECO:0007669"/>
    <property type="project" value="TreeGrafter"/>
</dbReference>
<keyword evidence="1" id="KW-0472">Membrane</keyword>
<dbReference type="PANTHER" id="PTHR33371">
    <property type="entry name" value="INTERMEMBRANE PHOSPHOLIPID TRANSPORT SYSTEM BINDING PROTEIN MLAD-RELATED"/>
    <property type="match status" value="1"/>
</dbReference>
<proteinExistence type="predicted"/>
<dbReference type="Pfam" id="PF02470">
    <property type="entry name" value="MlaD"/>
    <property type="match status" value="1"/>
</dbReference>
<evidence type="ECO:0000256" key="1">
    <source>
        <dbReference type="SAM" id="Phobius"/>
    </source>
</evidence>
<feature type="domain" description="Mammalian cell entry C-terminal" evidence="3">
    <location>
        <begin position="123"/>
        <end position="294"/>
    </location>
</feature>
<dbReference type="InterPro" id="IPR052336">
    <property type="entry name" value="MlaD_Phospholipid_Transporter"/>
</dbReference>
<evidence type="ECO:0000259" key="2">
    <source>
        <dbReference type="Pfam" id="PF02470"/>
    </source>
</evidence>
<dbReference type="OrthoDB" id="338143at2"/>
<evidence type="ECO:0000313" key="5">
    <source>
        <dbReference type="Proteomes" id="UP000035088"/>
    </source>
</evidence>
<keyword evidence="1" id="KW-1133">Transmembrane helix</keyword>
<dbReference type="InterPro" id="IPR003399">
    <property type="entry name" value="Mce/MlaD"/>
</dbReference>
<keyword evidence="5" id="KW-1185">Reference proteome</keyword>
<dbReference type="Pfam" id="PF11887">
    <property type="entry name" value="Mce4_CUP1"/>
    <property type="match status" value="1"/>
</dbReference>
<feature type="transmembrane region" description="Helical" evidence="1">
    <location>
        <begin position="12"/>
        <end position="36"/>
    </location>
</feature>
<dbReference type="PANTHER" id="PTHR33371:SF17">
    <property type="entry name" value="MCE-FAMILY PROTEIN MCE1B"/>
    <property type="match status" value="1"/>
</dbReference>
<dbReference type="GO" id="GO:0005576">
    <property type="term" value="C:extracellular region"/>
    <property type="evidence" value="ECO:0007669"/>
    <property type="project" value="TreeGrafter"/>
</dbReference>
<organism evidence="4 5">
    <name type="scientific">Gordonia araii NBRC 100433</name>
    <dbReference type="NCBI Taxonomy" id="1073574"/>
    <lineage>
        <taxon>Bacteria</taxon>
        <taxon>Bacillati</taxon>
        <taxon>Actinomycetota</taxon>
        <taxon>Actinomycetes</taxon>
        <taxon>Mycobacteriales</taxon>
        <taxon>Gordoniaceae</taxon>
        <taxon>Gordonia</taxon>
    </lineage>
</organism>
<dbReference type="RefSeq" id="WP_007321796.1">
    <property type="nucleotide sequence ID" value="NZ_BAEE01000045.1"/>
</dbReference>
<keyword evidence="1" id="KW-0812">Transmembrane</keyword>
<evidence type="ECO:0000259" key="3">
    <source>
        <dbReference type="Pfam" id="PF11887"/>
    </source>
</evidence>
<dbReference type="EMBL" id="BAEE01000045">
    <property type="protein sequence ID" value="GAB09721.1"/>
    <property type="molecule type" value="Genomic_DNA"/>
</dbReference>
<dbReference type="NCBIfam" id="TIGR00996">
    <property type="entry name" value="Mtu_fam_mce"/>
    <property type="match status" value="1"/>
</dbReference>
<sequence>MDSRARKFRATVIKLGAFTTAMLLVFVGLVAVFSSFQGVRTNTYSALFTSASAIKPGAKVKIAGVDVGAVREVGLNDDNIAKLAFSVDRQHVLPKSVQALIRYENLTGDRYLELRRGSGDPGQTLAPGSTLPTAQTEPALDLDKLLGGFKPLFRTLDGRQVNELSSSLIHVFQDQNMGPALNHLLRTTAELTEALADRDQLIGSVIDNLNSTLATLDADRTGLIDSIDRLEVLMSGLAGQRSTIGASLSSTASVANNMARLLGDTRPDLQGTLRNLGRTSEEILRGEAYIRPLLSRLPGDFKKLSNLGSYGAWLQIWICRQRLIFGAPGTPQLVIPTIDMLGNTQKAGGRCQ</sequence>